<feature type="transmembrane region" description="Helical" evidence="1">
    <location>
        <begin position="20"/>
        <end position="42"/>
    </location>
</feature>
<keyword evidence="1" id="KW-0812">Transmembrane</keyword>
<name>W9DJ92_9ACTN</name>
<evidence type="ECO:0000256" key="1">
    <source>
        <dbReference type="SAM" id="Phobius"/>
    </source>
</evidence>
<keyword evidence="1" id="KW-0472">Membrane</keyword>
<protein>
    <submittedName>
        <fullName evidence="2">Methyltransferase</fullName>
    </submittedName>
</protein>
<dbReference type="EMBL" id="AYXO01000001">
    <property type="protein sequence ID" value="ETA08692.1"/>
    <property type="molecule type" value="Genomic_DNA"/>
</dbReference>
<keyword evidence="2" id="KW-0808">Transferase</keyword>
<comment type="caution">
    <text evidence="2">The sequence shown here is derived from an EMBL/GenBank/DDBJ whole genome shotgun (WGS) entry which is preliminary data.</text>
</comment>
<evidence type="ECO:0000313" key="3">
    <source>
        <dbReference type="Proteomes" id="UP000035035"/>
    </source>
</evidence>
<evidence type="ECO:0000313" key="2">
    <source>
        <dbReference type="EMBL" id="ETA08692.1"/>
    </source>
</evidence>
<dbReference type="Proteomes" id="UP000035035">
    <property type="component" value="Unassembled WGS sequence"/>
</dbReference>
<dbReference type="HOGENOM" id="CLU_2342789_0_0_11"/>
<dbReference type="PATRIC" id="fig|1423140.3.peg.191"/>
<keyword evidence="2" id="KW-0489">Methyltransferase</keyword>
<accession>W9DJ92</accession>
<dbReference type="AlphaFoldDB" id="W9DJ92"/>
<sequence>MWTPASSLSAHADAWLSVVWARLVLVAVLVALLVIVVPAYGAGAAAATTGGRVISVPCARVDSPADRRESLLVVGHRAAEGRFHATTIDRQALLGFG</sequence>
<dbReference type="GO" id="GO:0008168">
    <property type="term" value="F:methyltransferase activity"/>
    <property type="evidence" value="ECO:0007669"/>
    <property type="project" value="UniProtKB-KW"/>
</dbReference>
<proteinExistence type="predicted"/>
<keyword evidence="3" id="KW-1185">Reference proteome</keyword>
<organism evidence="2 3">
    <name type="scientific">Gordonia alkanivorans CGMCC 6845</name>
    <dbReference type="NCBI Taxonomy" id="1423140"/>
    <lineage>
        <taxon>Bacteria</taxon>
        <taxon>Bacillati</taxon>
        <taxon>Actinomycetota</taxon>
        <taxon>Actinomycetes</taxon>
        <taxon>Mycobacteriales</taxon>
        <taxon>Gordoniaceae</taxon>
        <taxon>Gordonia</taxon>
    </lineage>
</organism>
<gene>
    <name evidence="2" type="ORF">V525_00945</name>
</gene>
<dbReference type="GO" id="GO:0032259">
    <property type="term" value="P:methylation"/>
    <property type="evidence" value="ECO:0007669"/>
    <property type="project" value="UniProtKB-KW"/>
</dbReference>
<reference evidence="2 3" key="1">
    <citation type="journal article" date="2014" name="Genome Announc.">
        <title>Draft Genome Sequence of Gordonia alkanivorans Strain CGMCC6845, a Halotolerant Hydrocarbon-Degrading Bacterium.</title>
        <authorList>
            <person name="Wang X."/>
            <person name="Jin D."/>
            <person name="Zhou L."/>
            <person name="Wu L."/>
            <person name="An W."/>
            <person name="Zhao L."/>
        </authorList>
    </citation>
    <scope>NUCLEOTIDE SEQUENCE [LARGE SCALE GENOMIC DNA]</scope>
    <source>
        <strain evidence="2 3">CGMCC 6845</strain>
    </source>
</reference>
<keyword evidence="1" id="KW-1133">Transmembrane helix</keyword>